<reference evidence="1 2" key="1">
    <citation type="journal article" date="2018" name="Proc. R. Soc. B">
        <title>A non-coding region near Follistatin controls head colour polymorphism in the Gouldian finch.</title>
        <authorList>
            <person name="Toomey M.B."/>
            <person name="Marques C.I."/>
            <person name="Andrade P."/>
            <person name="Araujo P.M."/>
            <person name="Sabatino S."/>
            <person name="Gazda M.A."/>
            <person name="Afonso S."/>
            <person name="Lopes R.J."/>
            <person name="Corbo J.C."/>
            <person name="Carneiro M."/>
        </authorList>
    </citation>
    <scope>NUCLEOTIDE SEQUENCE [LARGE SCALE GENOMIC DNA]</scope>
    <source>
        <strain evidence="1">Red01</strain>
        <tissue evidence="1">Muscle</tissue>
    </source>
</reference>
<sequence length="63" mass="6770">MGADLFLESRSPLWSSGRAEIWLYKKSSLQSNPNLAQLEGSQMGSGNTELLQSVEFPAGISPG</sequence>
<gene>
    <name evidence="1" type="ORF">DV515_00017951</name>
</gene>
<proteinExistence type="predicted"/>
<name>A0A3L8Q8U7_CHLGU</name>
<organism evidence="1 2">
    <name type="scientific">Chloebia gouldiae</name>
    <name type="common">Gouldian finch</name>
    <name type="synonym">Erythrura gouldiae</name>
    <dbReference type="NCBI Taxonomy" id="44316"/>
    <lineage>
        <taxon>Eukaryota</taxon>
        <taxon>Metazoa</taxon>
        <taxon>Chordata</taxon>
        <taxon>Craniata</taxon>
        <taxon>Vertebrata</taxon>
        <taxon>Euteleostomi</taxon>
        <taxon>Archelosauria</taxon>
        <taxon>Archosauria</taxon>
        <taxon>Dinosauria</taxon>
        <taxon>Saurischia</taxon>
        <taxon>Theropoda</taxon>
        <taxon>Coelurosauria</taxon>
        <taxon>Aves</taxon>
        <taxon>Neognathae</taxon>
        <taxon>Neoaves</taxon>
        <taxon>Telluraves</taxon>
        <taxon>Australaves</taxon>
        <taxon>Passeriformes</taxon>
        <taxon>Passeroidea</taxon>
        <taxon>Passeridae</taxon>
        <taxon>Chloebia</taxon>
    </lineage>
</organism>
<keyword evidence="2" id="KW-1185">Reference proteome</keyword>
<evidence type="ECO:0000313" key="2">
    <source>
        <dbReference type="Proteomes" id="UP000276834"/>
    </source>
</evidence>
<dbReference type="AlphaFoldDB" id="A0A3L8Q8U7"/>
<protein>
    <submittedName>
        <fullName evidence="1">Uncharacterized protein</fullName>
    </submittedName>
</protein>
<evidence type="ECO:0000313" key="1">
    <source>
        <dbReference type="EMBL" id="RLV63751.1"/>
    </source>
</evidence>
<accession>A0A3L8Q8U7</accession>
<dbReference type="Proteomes" id="UP000276834">
    <property type="component" value="Unassembled WGS sequence"/>
</dbReference>
<dbReference type="EMBL" id="QUSF01002037">
    <property type="protein sequence ID" value="RLV63751.1"/>
    <property type="molecule type" value="Genomic_DNA"/>
</dbReference>
<comment type="caution">
    <text evidence="1">The sequence shown here is derived from an EMBL/GenBank/DDBJ whole genome shotgun (WGS) entry which is preliminary data.</text>
</comment>